<dbReference type="AlphaFoldDB" id="L8Y8B9"/>
<dbReference type="FunCoup" id="L8Y8B9">
    <property type="interactions" value="3006"/>
</dbReference>
<keyword evidence="3" id="KW-0539">Nucleus</keyword>
<dbReference type="GO" id="GO:0005643">
    <property type="term" value="C:nuclear pore"/>
    <property type="evidence" value="ECO:0007669"/>
    <property type="project" value="TreeGrafter"/>
</dbReference>
<dbReference type="GO" id="GO:0008139">
    <property type="term" value="F:nuclear localization sequence binding"/>
    <property type="evidence" value="ECO:0007669"/>
    <property type="project" value="TreeGrafter"/>
</dbReference>
<dbReference type="GO" id="GO:0006405">
    <property type="term" value="P:RNA export from nucleus"/>
    <property type="evidence" value="ECO:0007669"/>
    <property type="project" value="TreeGrafter"/>
</dbReference>
<dbReference type="GO" id="GO:0017056">
    <property type="term" value="F:structural constituent of nuclear pore"/>
    <property type="evidence" value="ECO:0007669"/>
    <property type="project" value="TreeGrafter"/>
</dbReference>
<dbReference type="GO" id="GO:0006606">
    <property type="term" value="P:protein import into nucleus"/>
    <property type="evidence" value="ECO:0007669"/>
    <property type="project" value="TreeGrafter"/>
</dbReference>
<reference evidence="8" key="1">
    <citation type="submission" date="2012-07" db="EMBL/GenBank/DDBJ databases">
        <title>Genome of the Chinese tree shrew, a rising model animal genetically related to primates.</title>
        <authorList>
            <person name="Zhang G."/>
            <person name="Fan Y."/>
            <person name="Yao Y."/>
            <person name="Huang Z."/>
        </authorList>
    </citation>
    <scope>NUCLEOTIDE SEQUENCE [LARGE SCALE GENOMIC DNA]</scope>
</reference>
<evidence type="ECO:0000256" key="3">
    <source>
        <dbReference type="ARBA" id="ARBA00023242"/>
    </source>
</evidence>
<dbReference type="Pfam" id="PF18617">
    <property type="entry name" value="Nup214_FG"/>
    <property type="match status" value="1"/>
</dbReference>
<evidence type="ECO:0000259" key="6">
    <source>
        <dbReference type="Pfam" id="PF18617"/>
    </source>
</evidence>
<dbReference type="Proteomes" id="UP000011518">
    <property type="component" value="Unassembled WGS sequence"/>
</dbReference>
<dbReference type="InterPro" id="IPR026054">
    <property type="entry name" value="Nucleoporin"/>
</dbReference>
<dbReference type="Pfam" id="PF16755">
    <property type="entry name" value="Beta-prop_NUP159_NUP214"/>
    <property type="match status" value="1"/>
</dbReference>
<feature type="domain" description="Nuclear pore complex protein Nup214 phenylalanine-glycine (FG)" evidence="6">
    <location>
        <begin position="433"/>
        <end position="494"/>
    </location>
</feature>
<evidence type="ECO:0000256" key="2">
    <source>
        <dbReference type="ARBA" id="ARBA00022448"/>
    </source>
</evidence>
<dbReference type="STRING" id="246437.L8Y8B9"/>
<dbReference type="InParanoid" id="L8Y8B9"/>
<dbReference type="eggNOG" id="KOG3630">
    <property type="taxonomic scope" value="Eukaryota"/>
</dbReference>
<evidence type="ECO:0000256" key="1">
    <source>
        <dbReference type="ARBA" id="ARBA00004123"/>
    </source>
</evidence>
<sequence length="607" mass="62402">MGDEMDAMIPEREMKDFQFRALKKVRIFDSPEELPKERSSLLAISNKYGLVFAGGANGLQIFSTKNLLIQNKPGDDPNKIVLDVLWIGTYVFTIVYAAADGTLETSPDVVMALLPKKEEKHPEIFVNFMEPCYGSCTERQHHYYLSYVEEWDLVLAASAASTEVSILARQSDQINWESWLLEDSSRAELPVTDKSDDSLPMGVAIDYTNQVEVALTSLSRSAFLSQRYYEDLDEVSSTSSISQSLESEDARASCKEEEAVVQVPRHAPVVRTPSIQPSLLPQAMPLAKSQLIQGPSPGVMGTSMSTSASKMIPQGADSTMLATKTVKHGAPSPSHPISAPQAAAAAALRRQMASQVPGFGSSNTGSVFGQAASTGGAVFGQQSSSSSSSVFGSGSTARGGGFFSGLGGKPSQDAANKNPFSSASGGFGSTATPNTSSLFGNSGAKTFGGFGSSAFGEQKPAGTFSAGGGSVASQGFGFSTPNKTGGFGAAPVFGSPPTFGGSPGFGGVPAFGSAPAFTSPLGSTGGKVFGEGTAAASAGGFGFGSSSNTTSFGTLASQNAPTFGSLSQQTSGFGTQSSGFSGFGSGTGGFSFGSSNSSVQGFGGWRS</sequence>
<gene>
    <name evidence="7" type="ORF">TREES_T100016397</name>
</gene>
<evidence type="ECO:0000256" key="4">
    <source>
        <dbReference type="SAM" id="MobiDB-lite"/>
    </source>
</evidence>
<name>L8Y8B9_TUPCH</name>
<dbReference type="EMBL" id="KB364395">
    <property type="protein sequence ID" value="ELV12683.1"/>
    <property type="molecule type" value="Genomic_DNA"/>
</dbReference>
<comment type="subcellular location">
    <subcellularLocation>
        <location evidence="1">Nucleus</location>
    </subcellularLocation>
</comment>
<keyword evidence="2" id="KW-0813">Transport</keyword>
<dbReference type="SUPFAM" id="SSF117289">
    <property type="entry name" value="Nucleoporin domain"/>
    <property type="match status" value="2"/>
</dbReference>
<evidence type="ECO:0000313" key="8">
    <source>
        <dbReference type="Proteomes" id="UP000011518"/>
    </source>
</evidence>
<reference evidence="8" key="2">
    <citation type="journal article" date="2013" name="Nat. Commun.">
        <title>Genome of the Chinese tree shrew.</title>
        <authorList>
            <person name="Fan Y."/>
            <person name="Huang Z.Y."/>
            <person name="Cao C.C."/>
            <person name="Chen C.S."/>
            <person name="Chen Y.X."/>
            <person name="Fan D.D."/>
            <person name="He J."/>
            <person name="Hou H.L."/>
            <person name="Hu L."/>
            <person name="Hu X.T."/>
            <person name="Jiang X.T."/>
            <person name="Lai R."/>
            <person name="Lang Y.S."/>
            <person name="Liang B."/>
            <person name="Liao S.G."/>
            <person name="Mu D."/>
            <person name="Ma Y.Y."/>
            <person name="Niu Y.Y."/>
            <person name="Sun X.Q."/>
            <person name="Xia J.Q."/>
            <person name="Xiao J."/>
            <person name="Xiong Z.Q."/>
            <person name="Xu L."/>
            <person name="Yang L."/>
            <person name="Zhang Y."/>
            <person name="Zhao W."/>
            <person name="Zhao X.D."/>
            <person name="Zheng Y.T."/>
            <person name="Zhou J.M."/>
            <person name="Zhu Y.B."/>
            <person name="Zhang G.J."/>
            <person name="Wang J."/>
            <person name="Yao Y.G."/>
        </authorList>
    </citation>
    <scope>NUCLEOTIDE SEQUENCE [LARGE SCALE GENOMIC DNA]</scope>
</reference>
<organism evidence="7 8">
    <name type="scientific">Tupaia chinensis</name>
    <name type="common">Chinese tree shrew</name>
    <name type="synonym">Tupaia belangeri chinensis</name>
    <dbReference type="NCBI Taxonomy" id="246437"/>
    <lineage>
        <taxon>Eukaryota</taxon>
        <taxon>Metazoa</taxon>
        <taxon>Chordata</taxon>
        <taxon>Craniata</taxon>
        <taxon>Vertebrata</taxon>
        <taxon>Euteleostomi</taxon>
        <taxon>Mammalia</taxon>
        <taxon>Eutheria</taxon>
        <taxon>Euarchontoglires</taxon>
        <taxon>Scandentia</taxon>
        <taxon>Tupaiidae</taxon>
        <taxon>Tupaia</taxon>
    </lineage>
</organism>
<protein>
    <submittedName>
        <fullName evidence="7">Nuclear pore complex protein Nup214</fullName>
    </submittedName>
</protein>
<dbReference type="Gene3D" id="2.130.10.10">
    <property type="entry name" value="YVTN repeat-like/Quinoprotein amine dehydrogenase"/>
    <property type="match status" value="1"/>
</dbReference>
<dbReference type="InterPro" id="IPR041553">
    <property type="entry name" value="Nup214_FG"/>
</dbReference>
<accession>L8Y8B9</accession>
<proteinExistence type="predicted"/>
<keyword evidence="8" id="KW-1185">Reference proteome</keyword>
<feature type="region of interest" description="Disordered" evidence="4">
    <location>
        <begin position="402"/>
        <end position="427"/>
    </location>
</feature>
<dbReference type="InterPro" id="IPR039462">
    <property type="entry name" value="Nup159/Nup146_N"/>
</dbReference>
<dbReference type="PANTHER" id="PTHR23193:SF21">
    <property type="entry name" value="NUCLEAR PORE COMPLEX PROTEIN NUP214"/>
    <property type="match status" value="1"/>
</dbReference>
<dbReference type="InterPro" id="IPR015943">
    <property type="entry name" value="WD40/YVTN_repeat-like_dom_sf"/>
</dbReference>
<evidence type="ECO:0000313" key="7">
    <source>
        <dbReference type="EMBL" id="ELV12683.1"/>
    </source>
</evidence>
<evidence type="ECO:0000259" key="5">
    <source>
        <dbReference type="Pfam" id="PF16755"/>
    </source>
</evidence>
<dbReference type="PANTHER" id="PTHR23193">
    <property type="entry name" value="NUCLEAR PORE COMPLEX PROTEIN NUP"/>
    <property type="match status" value="1"/>
</dbReference>
<feature type="domain" description="Nucleoporin Nup159/Nup146 N-terminal" evidence="5">
    <location>
        <begin position="77"/>
        <end position="213"/>
    </location>
</feature>